<evidence type="ECO:0000256" key="9">
    <source>
        <dbReference type="ARBA" id="ARBA00023237"/>
    </source>
</evidence>
<comment type="similarity">
    <text evidence="1 10">Belongs to the alphaproteobacteria porin family.</text>
</comment>
<proteinExistence type="inferred from homology"/>
<dbReference type="GO" id="GO:0006811">
    <property type="term" value="P:monoatomic ion transport"/>
    <property type="evidence" value="ECO:0007669"/>
    <property type="project" value="UniProtKB-KW"/>
</dbReference>
<evidence type="ECO:0000256" key="6">
    <source>
        <dbReference type="ARBA" id="ARBA00023065"/>
    </source>
</evidence>
<evidence type="ECO:0000256" key="10">
    <source>
        <dbReference type="RuleBase" id="RU364005"/>
    </source>
</evidence>
<comment type="function">
    <text evidence="10">Forms passive diffusion pores that allow small molecular weight hydrophilic materials across the outer membrane.</text>
</comment>
<dbReference type="RefSeq" id="WP_046637516.1">
    <property type="nucleotide sequence ID" value="NZ_CCRK01000014.1"/>
</dbReference>
<evidence type="ECO:0000256" key="8">
    <source>
        <dbReference type="ARBA" id="ARBA00023136"/>
    </source>
</evidence>
<evidence type="ECO:0000256" key="2">
    <source>
        <dbReference type="ARBA" id="ARBA00022448"/>
    </source>
</evidence>
<feature type="signal peptide" evidence="10">
    <location>
        <begin position="1"/>
        <end position="22"/>
    </location>
</feature>
<keyword evidence="2 10" id="KW-0813">Transport</keyword>
<comment type="domain">
    <text evidence="10">Consists of 16-stranded beta-barrel sheets, with large surface-exposed loops, that form a transmembrane pore at the center of each barrel. The pore is partially ocluded by a peptide loop that folds into the pore lumen.</text>
</comment>
<dbReference type="AlphaFoldDB" id="A0A0T7H088"/>
<gene>
    <name evidence="11" type="ORF">NGAL_HAMBI1189_47060</name>
</gene>
<evidence type="ECO:0000256" key="1">
    <source>
        <dbReference type="ARBA" id="ARBA00009521"/>
    </source>
</evidence>
<keyword evidence="5 10" id="KW-0732">Signal</keyword>
<keyword evidence="7 10" id="KW-0626">Porin</keyword>
<dbReference type="Pfam" id="PF02530">
    <property type="entry name" value="Porin_2"/>
    <property type="match status" value="1"/>
</dbReference>
<keyword evidence="9 10" id="KW-0998">Cell outer membrane</keyword>
<keyword evidence="3 10" id="KW-1134">Transmembrane beta strand</keyword>
<dbReference type="GO" id="GO:0046930">
    <property type="term" value="C:pore complex"/>
    <property type="evidence" value="ECO:0007669"/>
    <property type="project" value="UniProtKB-KW"/>
</dbReference>
<reference evidence="11 12" key="1">
    <citation type="submission" date="2014-08" db="EMBL/GenBank/DDBJ databases">
        <authorList>
            <person name="Chen Y.-H."/>
        </authorList>
    </citation>
    <scope>NUCLEOTIDE SEQUENCE [LARGE SCALE GENOMIC DNA]</scope>
</reference>
<comment type="subcellular location">
    <subcellularLocation>
        <location evidence="10">Cell outer membrane</location>
        <topology evidence="10">Multi-pass membrane protein</topology>
    </subcellularLocation>
</comment>
<keyword evidence="4 10" id="KW-0812">Transmembrane</keyword>
<accession>A0A0T7H088</accession>
<evidence type="ECO:0000256" key="3">
    <source>
        <dbReference type="ARBA" id="ARBA00022452"/>
    </source>
</evidence>
<dbReference type="EMBL" id="CCRK01000014">
    <property type="protein sequence ID" value="CDZ52883.1"/>
    <property type="molecule type" value="Genomic_DNA"/>
</dbReference>
<evidence type="ECO:0000313" key="11">
    <source>
        <dbReference type="EMBL" id="CDZ52883.1"/>
    </source>
</evidence>
<feature type="chain" id="PRO_5009361418" description="Porin" evidence="10">
    <location>
        <begin position="23"/>
        <end position="352"/>
    </location>
</feature>
<dbReference type="GO" id="GO:0009279">
    <property type="term" value="C:cell outer membrane"/>
    <property type="evidence" value="ECO:0007669"/>
    <property type="project" value="UniProtKB-SubCell"/>
</dbReference>
<dbReference type="GO" id="GO:0015288">
    <property type="term" value="F:porin activity"/>
    <property type="evidence" value="ECO:0007669"/>
    <property type="project" value="UniProtKB-KW"/>
</dbReference>
<keyword evidence="6 10" id="KW-0406">Ion transport</keyword>
<evidence type="ECO:0000313" key="12">
    <source>
        <dbReference type="Proteomes" id="UP000039660"/>
    </source>
</evidence>
<dbReference type="InterPro" id="IPR003684">
    <property type="entry name" value="Porin_alphabac"/>
</dbReference>
<evidence type="ECO:0000256" key="7">
    <source>
        <dbReference type="ARBA" id="ARBA00023114"/>
    </source>
</evidence>
<protein>
    <recommendedName>
        <fullName evidence="10">Porin</fullName>
    </recommendedName>
</protein>
<dbReference type="SUPFAM" id="SSF56935">
    <property type="entry name" value="Porins"/>
    <property type="match status" value="1"/>
</dbReference>
<keyword evidence="8 10" id="KW-0472">Membrane</keyword>
<dbReference type="Proteomes" id="UP000039660">
    <property type="component" value="Unassembled WGS sequence"/>
</dbReference>
<name>A0A0T7H088_NEOGA</name>
<sequence>MNIKSLLLGSAAALAAVSGAQAADAIVAAEPEPMEYVRVCDAFGTGYFYIPGTETCLKIGGYVRFQVDVGQDVNGFNDYDWDSFSRVHLNFTAKSDTELGTLTSVAAVRFEANQDVGYDSNGSANGAYIDEAYIQLGGFKVGRYYNPWDKGINGESDWNSGAGAFANTRMQSVGYFYTGSAFTAGVQVDELSRVRGLGGQNVGIEAIVTAKFGSVAFDLLGAYDFSAENGAVRALISAPVGPGTLQALAIWSSGLGDANGQNAYYNRGEWALAASYAFKVSDKLTITPGGTYVWNTEFDGDDWTGDDAWRAGVTVDYTIVPGFTAKVTANYNDTSGAAEEFWDGFVRLDRTF</sequence>
<evidence type="ECO:0000256" key="5">
    <source>
        <dbReference type="ARBA" id="ARBA00022729"/>
    </source>
</evidence>
<organism evidence="11 12">
    <name type="scientific">Neorhizobium galegae bv. officinalis</name>
    <dbReference type="NCBI Taxonomy" id="323656"/>
    <lineage>
        <taxon>Bacteria</taxon>
        <taxon>Pseudomonadati</taxon>
        <taxon>Pseudomonadota</taxon>
        <taxon>Alphaproteobacteria</taxon>
        <taxon>Hyphomicrobiales</taxon>
        <taxon>Rhizobiaceae</taxon>
        <taxon>Rhizobium/Agrobacterium group</taxon>
        <taxon>Neorhizobium</taxon>
    </lineage>
</organism>
<evidence type="ECO:0000256" key="4">
    <source>
        <dbReference type="ARBA" id="ARBA00022692"/>
    </source>
</evidence>